<keyword evidence="2" id="KW-1185">Reference proteome</keyword>
<comment type="caution">
    <text evidence="1">The sequence shown here is derived from an EMBL/GenBank/DDBJ whole genome shotgun (WGS) entry which is preliminary data.</text>
</comment>
<dbReference type="OrthoDB" id="435593at2759"/>
<dbReference type="Proteomes" id="UP000036987">
    <property type="component" value="Unassembled WGS sequence"/>
</dbReference>
<sequence>MCVLNLVADEVIQDGFSFDFSMIFHMVAILSRITPDKLNGFMCLVYKSVADVVGSYSKWICTSENNLKMLMFFCASGINGSMSTACSTTLRKLCEDGSPFIQEDSSLDNLILIEQ</sequence>
<dbReference type="Gene3D" id="1.25.10.10">
    <property type="entry name" value="Leucine-rich Repeat Variant"/>
    <property type="match status" value="1"/>
</dbReference>
<accession>A0A0K9PLM4</accession>
<name>A0A0K9PLM4_ZOSMR</name>
<evidence type="ECO:0000313" key="2">
    <source>
        <dbReference type="Proteomes" id="UP000036987"/>
    </source>
</evidence>
<gene>
    <name evidence="1" type="ORF">ZOSMA_221G00250</name>
</gene>
<dbReference type="EMBL" id="LFYR01000789">
    <property type="protein sequence ID" value="KMZ69115.1"/>
    <property type="molecule type" value="Genomic_DNA"/>
</dbReference>
<reference evidence="2" key="1">
    <citation type="journal article" date="2016" name="Nature">
        <title>The genome of the seagrass Zostera marina reveals angiosperm adaptation to the sea.</title>
        <authorList>
            <person name="Olsen J.L."/>
            <person name="Rouze P."/>
            <person name="Verhelst B."/>
            <person name="Lin Y.-C."/>
            <person name="Bayer T."/>
            <person name="Collen J."/>
            <person name="Dattolo E."/>
            <person name="De Paoli E."/>
            <person name="Dittami S."/>
            <person name="Maumus F."/>
            <person name="Michel G."/>
            <person name="Kersting A."/>
            <person name="Lauritano C."/>
            <person name="Lohaus R."/>
            <person name="Toepel M."/>
            <person name="Tonon T."/>
            <person name="Vanneste K."/>
            <person name="Amirebrahimi M."/>
            <person name="Brakel J."/>
            <person name="Bostroem C."/>
            <person name="Chovatia M."/>
            <person name="Grimwood J."/>
            <person name="Jenkins J.W."/>
            <person name="Jueterbock A."/>
            <person name="Mraz A."/>
            <person name="Stam W.T."/>
            <person name="Tice H."/>
            <person name="Bornberg-Bauer E."/>
            <person name="Green P.J."/>
            <person name="Pearson G.A."/>
            <person name="Procaccini G."/>
            <person name="Duarte C.M."/>
            <person name="Schmutz J."/>
            <person name="Reusch T.B.H."/>
            <person name="Van de Peer Y."/>
        </authorList>
    </citation>
    <scope>NUCLEOTIDE SEQUENCE [LARGE SCALE GENOMIC DNA]</scope>
    <source>
        <strain evidence="2">cv. Finnish</strain>
    </source>
</reference>
<evidence type="ECO:0000313" key="1">
    <source>
        <dbReference type="EMBL" id="KMZ69115.1"/>
    </source>
</evidence>
<feature type="non-terminal residue" evidence="1">
    <location>
        <position position="115"/>
    </location>
</feature>
<dbReference type="InterPro" id="IPR011989">
    <property type="entry name" value="ARM-like"/>
</dbReference>
<organism evidence="1 2">
    <name type="scientific">Zostera marina</name>
    <name type="common">Eelgrass</name>
    <dbReference type="NCBI Taxonomy" id="29655"/>
    <lineage>
        <taxon>Eukaryota</taxon>
        <taxon>Viridiplantae</taxon>
        <taxon>Streptophyta</taxon>
        <taxon>Embryophyta</taxon>
        <taxon>Tracheophyta</taxon>
        <taxon>Spermatophyta</taxon>
        <taxon>Magnoliopsida</taxon>
        <taxon>Liliopsida</taxon>
        <taxon>Zosteraceae</taxon>
        <taxon>Zostera</taxon>
    </lineage>
</organism>
<proteinExistence type="predicted"/>
<protein>
    <submittedName>
        <fullName evidence="1">Uncharacterized protein</fullName>
    </submittedName>
</protein>
<dbReference type="AlphaFoldDB" id="A0A0K9PLM4"/>